<dbReference type="InterPro" id="IPR036249">
    <property type="entry name" value="Thioredoxin-like_sf"/>
</dbReference>
<name>A0A9Q9E3H5_9LACO</name>
<feature type="active site" description="Nucleophile" evidence="9">
    <location>
        <position position="28"/>
    </location>
</feature>
<evidence type="ECO:0000313" key="13">
    <source>
        <dbReference type="Proteomes" id="UP001055911"/>
    </source>
</evidence>
<dbReference type="RefSeq" id="WP_252767344.1">
    <property type="nucleotide sequence ID" value="NZ_CP097119.1"/>
</dbReference>
<dbReference type="PIRSF" id="PIRSF000077">
    <property type="entry name" value="Thioredoxin"/>
    <property type="match status" value="1"/>
</dbReference>
<gene>
    <name evidence="12" type="primary">trxA</name>
    <name evidence="12" type="ORF">M3M40_03205</name>
</gene>
<feature type="site" description="Deprotonates C-terminal active site Cys" evidence="9">
    <location>
        <position position="22"/>
    </location>
</feature>
<dbReference type="PANTHER" id="PTHR45663:SF11">
    <property type="entry name" value="GEO12009P1"/>
    <property type="match status" value="1"/>
</dbReference>
<feature type="site" description="Contributes to redox potential value" evidence="9">
    <location>
        <position position="29"/>
    </location>
</feature>
<dbReference type="InterPro" id="IPR013766">
    <property type="entry name" value="Thioredoxin_domain"/>
</dbReference>
<dbReference type="GO" id="GO:0045454">
    <property type="term" value="P:cell redox homeostasis"/>
    <property type="evidence" value="ECO:0007669"/>
    <property type="project" value="TreeGrafter"/>
</dbReference>
<evidence type="ECO:0000256" key="10">
    <source>
        <dbReference type="PIRSR" id="PIRSR000077-4"/>
    </source>
</evidence>
<dbReference type="GO" id="GO:0015035">
    <property type="term" value="F:protein-disulfide reductase activity"/>
    <property type="evidence" value="ECO:0007669"/>
    <property type="project" value="UniProtKB-UniRule"/>
</dbReference>
<evidence type="ECO:0000256" key="5">
    <source>
        <dbReference type="ARBA" id="ARBA00023157"/>
    </source>
</evidence>
<dbReference type="CDD" id="cd02947">
    <property type="entry name" value="TRX_family"/>
    <property type="match status" value="1"/>
</dbReference>
<evidence type="ECO:0000256" key="2">
    <source>
        <dbReference type="ARBA" id="ARBA00020570"/>
    </source>
</evidence>
<evidence type="ECO:0000259" key="11">
    <source>
        <dbReference type="PROSITE" id="PS51352"/>
    </source>
</evidence>
<organism evidence="12 13">
    <name type="scientific">Fructilactobacillus cliffordii</name>
    <dbReference type="NCBI Taxonomy" id="2940299"/>
    <lineage>
        <taxon>Bacteria</taxon>
        <taxon>Bacillati</taxon>
        <taxon>Bacillota</taxon>
        <taxon>Bacilli</taxon>
        <taxon>Lactobacillales</taxon>
        <taxon>Lactobacillaceae</taxon>
        <taxon>Fructilactobacillus</taxon>
    </lineage>
</organism>
<dbReference type="PRINTS" id="PR00421">
    <property type="entry name" value="THIOREDOXIN"/>
</dbReference>
<dbReference type="Proteomes" id="UP001055911">
    <property type="component" value="Chromosome"/>
</dbReference>
<dbReference type="PROSITE" id="PS51352">
    <property type="entry name" value="THIOREDOXIN_2"/>
    <property type="match status" value="1"/>
</dbReference>
<evidence type="ECO:0000256" key="4">
    <source>
        <dbReference type="ARBA" id="ARBA00022982"/>
    </source>
</evidence>
<feature type="site" description="Contributes to redox potential value" evidence="9">
    <location>
        <position position="30"/>
    </location>
</feature>
<evidence type="ECO:0000256" key="6">
    <source>
        <dbReference type="ARBA" id="ARBA00023284"/>
    </source>
</evidence>
<dbReference type="PANTHER" id="PTHR45663">
    <property type="entry name" value="GEO12009P1"/>
    <property type="match status" value="1"/>
</dbReference>
<feature type="active site" description="Nucleophile" evidence="9">
    <location>
        <position position="31"/>
    </location>
</feature>
<keyword evidence="4" id="KW-0249">Electron transport</keyword>
<evidence type="ECO:0000256" key="1">
    <source>
        <dbReference type="ARBA" id="ARBA00008987"/>
    </source>
</evidence>
<dbReference type="SUPFAM" id="SSF52833">
    <property type="entry name" value="Thioredoxin-like"/>
    <property type="match status" value="1"/>
</dbReference>
<sequence>MVHEITDANFAAETATGTVVVDFWAPWCGPCKMQGPVIEELANEETDIKFCKMNVDDNQQTAGQFGIMSIPTLLILKDGKVVDQVVGYHPKAQLQKTLENYTV</sequence>
<dbReference type="NCBIfam" id="TIGR01068">
    <property type="entry name" value="thioredoxin"/>
    <property type="match status" value="1"/>
</dbReference>
<dbReference type="Gene3D" id="3.40.30.10">
    <property type="entry name" value="Glutaredoxin"/>
    <property type="match status" value="1"/>
</dbReference>
<feature type="disulfide bond" description="Redox-active" evidence="10">
    <location>
        <begin position="28"/>
        <end position="31"/>
    </location>
</feature>
<keyword evidence="13" id="KW-1185">Reference proteome</keyword>
<evidence type="ECO:0000256" key="9">
    <source>
        <dbReference type="PIRSR" id="PIRSR000077-1"/>
    </source>
</evidence>
<keyword evidence="5 10" id="KW-1015">Disulfide bond</keyword>
<accession>A0A9Q9E3H5</accession>
<reference evidence="12" key="1">
    <citation type="submission" date="2022-05" db="EMBL/GenBank/DDBJ databases">
        <authorList>
            <person name="Oliphant S.A."/>
            <person name="Watson-Haigh N.S."/>
            <person name="Sumby K.M."/>
            <person name="Gardner J.M."/>
            <person name="Jiranek V."/>
        </authorList>
    </citation>
    <scope>NUCLEOTIDE SEQUENCE</scope>
    <source>
        <strain evidence="12">KI4_B1</strain>
    </source>
</reference>
<comment type="similarity">
    <text evidence="1 8">Belongs to the thioredoxin family.</text>
</comment>
<evidence type="ECO:0000313" key="12">
    <source>
        <dbReference type="EMBL" id="USS89797.1"/>
    </source>
</evidence>
<dbReference type="PROSITE" id="PS00194">
    <property type="entry name" value="THIOREDOXIN_1"/>
    <property type="match status" value="1"/>
</dbReference>
<evidence type="ECO:0000256" key="7">
    <source>
        <dbReference type="NCBIfam" id="TIGR01068"/>
    </source>
</evidence>
<dbReference type="AlphaFoldDB" id="A0A9Q9E3H5"/>
<evidence type="ECO:0000256" key="3">
    <source>
        <dbReference type="ARBA" id="ARBA00022448"/>
    </source>
</evidence>
<feature type="domain" description="Thioredoxin" evidence="11">
    <location>
        <begin position="1"/>
        <end position="103"/>
    </location>
</feature>
<keyword evidence="6 10" id="KW-0676">Redox-active center</keyword>
<evidence type="ECO:0000256" key="8">
    <source>
        <dbReference type="PIRNR" id="PIRNR000077"/>
    </source>
</evidence>
<protein>
    <recommendedName>
        <fullName evidence="2 7">Thioredoxin</fullName>
    </recommendedName>
</protein>
<keyword evidence="3" id="KW-0813">Transport</keyword>
<dbReference type="Pfam" id="PF00085">
    <property type="entry name" value="Thioredoxin"/>
    <property type="match status" value="1"/>
</dbReference>
<dbReference type="InterPro" id="IPR017937">
    <property type="entry name" value="Thioredoxin_CS"/>
</dbReference>
<dbReference type="FunFam" id="3.40.30.10:FF:000001">
    <property type="entry name" value="Thioredoxin"/>
    <property type="match status" value="1"/>
</dbReference>
<dbReference type="InterPro" id="IPR005746">
    <property type="entry name" value="Thioredoxin"/>
</dbReference>
<dbReference type="EMBL" id="CP097119">
    <property type="protein sequence ID" value="USS89797.1"/>
    <property type="molecule type" value="Genomic_DNA"/>
</dbReference>
<proteinExistence type="inferred from homology"/>
<dbReference type="GO" id="GO:0005829">
    <property type="term" value="C:cytosol"/>
    <property type="evidence" value="ECO:0007669"/>
    <property type="project" value="TreeGrafter"/>
</dbReference>